<organism evidence="1 2">
    <name type="scientific">Oesophagostomum dentatum</name>
    <name type="common">Nodular worm</name>
    <dbReference type="NCBI Taxonomy" id="61180"/>
    <lineage>
        <taxon>Eukaryota</taxon>
        <taxon>Metazoa</taxon>
        <taxon>Ecdysozoa</taxon>
        <taxon>Nematoda</taxon>
        <taxon>Chromadorea</taxon>
        <taxon>Rhabditida</taxon>
        <taxon>Rhabditina</taxon>
        <taxon>Rhabditomorpha</taxon>
        <taxon>Strongyloidea</taxon>
        <taxon>Strongylidae</taxon>
        <taxon>Oesophagostomum</taxon>
    </lineage>
</organism>
<gene>
    <name evidence="1" type="ORF">OESDEN_20433</name>
</gene>
<protein>
    <submittedName>
        <fullName evidence="1">Uncharacterized protein</fullName>
    </submittedName>
</protein>
<name>A0A0B1S7M3_OESDE</name>
<dbReference type="AlphaFoldDB" id="A0A0B1S7M3"/>
<dbReference type="OrthoDB" id="5775635at2759"/>
<reference evidence="1 2" key="1">
    <citation type="submission" date="2014-03" db="EMBL/GenBank/DDBJ databases">
        <title>Draft genome of the hookworm Oesophagostomum dentatum.</title>
        <authorList>
            <person name="Mitreva M."/>
        </authorList>
    </citation>
    <scope>NUCLEOTIDE SEQUENCE [LARGE SCALE GENOMIC DNA]</scope>
    <source>
        <strain evidence="1 2">OD-Hann</strain>
    </source>
</reference>
<keyword evidence="2" id="KW-1185">Reference proteome</keyword>
<dbReference type="Proteomes" id="UP000053660">
    <property type="component" value="Unassembled WGS sequence"/>
</dbReference>
<dbReference type="EMBL" id="KN602681">
    <property type="protein sequence ID" value="KHJ79906.1"/>
    <property type="molecule type" value="Genomic_DNA"/>
</dbReference>
<evidence type="ECO:0000313" key="1">
    <source>
        <dbReference type="EMBL" id="KHJ79906.1"/>
    </source>
</evidence>
<sequence>MMTHAIYYWCNEHTERLELTEEELEYIQKNHISSTNGNPKTAHNANLTCSSTTSSAVKATGTLSCSSKANVNTAEVKNRNLPEEGTDILDEMETEIRENELRGEQKRFAPALIEEEEQAWHSLLTLFRKLRIAIGRQKCLFILQKHSQSAGVALVLRRLWMKLNSMYIFL</sequence>
<evidence type="ECO:0000313" key="2">
    <source>
        <dbReference type="Proteomes" id="UP000053660"/>
    </source>
</evidence>
<accession>A0A0B1S7M3</accession>
<proteinExistence type="predicted"/>